<feature type="domain" description="Glycosyl transferase family 1" evidence="1">
    <location>
        <begin position="203"/>
        <end position="357"/>
    </location>
</feature>
<evidence type="ECO:0000313" key="4">
    <source>
        <dbReference type="Proteomes" id="UP000256779"/>
    </source>
</evidence>
<dbReference type="InterPro" id="IPR028098">
    <property type="entry name" value="Glyco_trans_4-like_N"/>
</dbReference>
<dbReference type="GO" id="GO:0016757">
    <property type="term" value="F:glycosyltransferase activity"/>
    <property type="evidence" value="ECO:0007669"/>
    <property type="project" value="InterPro"/>
</dbReference>
<sequence length="385" mass="43630">MAKLKVAYFLDVMTEDLDGVSITMHQIIKRLPQGNIEPIFITPQPPEQTLPYPVYKCPSWQIPFGSKDYRYARPKKMKNLDKILDEFSPDLLHFSSPSELGKYAIHYAKANGLPVTTIYHTHYPSFAQYYLRFVPGINAITERVMNHLYWLYRSVDKVFAPTPSMKSYLIGKGVNAGKIEIWGRGVDSARFNPGLRDIDFFGASYRSQKKVLFVSRLVKEKEPETLMRLYKLFAQKRPDVTMVVVGGGPMRPKLERAMPKAVFTGKLTGQDLAKAYASSDVFVFPSTTETFGNVVLEAMSSGLPVVAANAGGPGDIIRLSNAGAVVEPRKEQQFFEEIIKLLDDPTYYSKQSNMARNYALSQNWDDLCRDLFEIYRSEIESKNAK</sequence>
<dbReference type="Gene3D" id="3.40.50.2000">
    <property type="entry name" value="Glycogen Phosphorylase B"/>
    <property type="match status" value="2"/>
</dbReference>
<dbReference type="InterPro" id="IPR050194">
    <property type="entry name" value="Glycosyltransferase_grp1"/>
</dbReference>
<dbReference type="OrthoDB" id="596635at2"/>
<dbReference type="CDD" id="cd03814">
    <property type="entry name" value="GT4-like"/>
    <property type="match status" value="1"/>
</dbReference>
<dbReference type="PANTHER" id="PTHR45947:SF3">
    <property type="entry name" value="SULFOQUINOVOSYL TRANSFERASE SQD2"/>
    <property type="match status" value="1"/>
</dbReference>
<comment type="caution">
    <text evidence="3">The sequence shown here is derived from an EMBL/GenBank/DDBJ whole genome shotgun (WGS) entry which is preliminary data.</text>
</comment>
<dbReference type="RefSeq" id="WP_115868524.1">
    <property type="nucleotide sequence ID" value="NZ_QREG01000011.1"/>
</dbReference>
<dbReference type="Pfam" id="PF00534">
    <property type="entry name" value="Glycos_transf_1"/>
    <property type="match status" value="1"/>
</dbReference>
<evidence type="ECO:0000259" key="2">
    <source>
        <dbReference type="Pfam" id="PF13439"/>
    </source>
</evidence>
<keyword evidence="3" id="KW-0808">Transferase</keyword>
<keyword evidence="4" id="KW-1185">Reference proteome</keyword>
<proteinExistence type="predicted"/>
<protein>
    <submittedName>
        <fullName evidence="3">Glycosyltransferase involved in cell wall biosynthesis</fullName>
    </submittedName>
</protein>
<dbReference type="AlphaFoldDB" id="A0A3D9L3Y3"/>
<evidence type="ECO:0000313" key="3">
    <source>
        <dbReference type="EMBL" id="RED98003.1"/>
    </source>
</evidence>
<accession>A0A3D9L3Y3</accession>
<reference evidence="3 4" key="1">
    <citation type="submission" date="2018-07" db="EMBL/GenBank/DDBJ databases">
        <title>Genomic Encyclopedia of Type Strains, Phase IV (KMG-IV): sequencing the most valuable type-strain genomes for metagenomic binning, comparative biology and taxonomic classification.</title>
        <authorList>
            <person name="Goeker M."/>
        </authorList>
    </citation>
    <scope>NUCLEOTIDE SEQUENCE [LARGE SCALE GENOMIC DNA]</scope>
    <source>
        <strain evidence="3 4">DSM 4134</strain>
    </source>
</reference>
<dbReference type="Proteomes" id="UP000256779">
    <property type="component" value="Unassembled WGS sequence"/>
</dbReference>
<name>A0A3D9L3Y3_MARFU</name>
<organism evidence="3 4">
    <name type="scientific">Marinoscillum furvescens DSM 4134</name>
    <dbReference type="NCBI Taxonomy" id="1122208"/>
    <lineage>
        <taxon>Bacteria</taxon>
        <taxon>Pseudomonadati</taxon>
        <taxon>Bacteroidota</taxon>
        <taxon>Cytophagia</taxon>
        <taxon>Cytophagales</taxon>
        <taxon>Reichenbachiellaceae</taxon>
        <taxon>Marinoscillum</taxon>
    </lineage>
</organism>
<dbReference type="Pfam" id="PF13439">
    <property type="entry name" value="Glyco_transf_4"/>
    <property type="match status" value="1"/>
</dbReference>
<gene>
    <name evidence="3" type="ORF">C7460_111145</name>
</gene>
<dbReference type="InterPro" id="IPR001296">
    <property type="entry name" value="Glyco_trans_1"/>
</dbReference>
<dbReference type="EMBL" id="QREG01000011">
    <property type="protein sequence ID" value="RED98003.1"/>
    <property type="molecule type" value="Genomic_DNA"/>
</dbReference>
<dbReference type="PANTHER" id="PTHR45947">
    <property type="entry name" value="SULFOQUINOVOSYL TRANSFERASE SQD2"/>
    <property type="match status" value="1"/>
</dbReference>
<evidence type="ECO:0000259" key="1">
    <source>
        <dbReference type="Pfam" id="PF00534"/>
    </source>
</evidence>
<feature type="domain" description="Glycosyltransferase subfamily 4-like N-terminal" evidence="2">
    <location>
        <begin position="18"/>
        <end position="190"/>
    </location>
</feature>
<dbReference type="SUPFAM" id="SSF53756">
    <property type="entry name" value="UDP-Glycosyltransferase/glycogen phosphorylase"/>
    <property type="match status" value="1"/>
</dbReference>